<keyword evidence="2" id="KW-1185">Reference proteome</keyword>
<evidence type="ECO:0000313" key="2">
    <source>
        <dbReference type="Proteomes" id="UP001501725"/>
    </source>
</evidence>
<dbReference type="EMBL" id="BAABGY010000014">
    <property type="protein sequence ID" value="GAA4341131.1"/>
    <property type="molecule type" value="Genomic_DNA"/>
</dbReference>
<gene>
    <name evidence="1" type="ORF">GCM10023184_39320</name>
</gene>
<organism evidence="1 2">
    <name type="scientific">Flaviaesturariibacter amylovorans</name>
    <dbReference type="NCBI Taxonomy" id="1084520"/>
    <lineage>
        <taxon>Bacteria</taxon>
        <taxon>Pseudomonadati</taxon>
        <taxon>Bacteroidota</taxon>
        <taxon>Chitinophagia</taxon>
        <taxon>Chitinophagales</taxon>
        <taxon>Chitinophagaceae</taxon>
        <taxon>Flaviaestuariibacter</taxon>
    </lineage>
</organism>
<reference evidence="2" key="1">
    <citation type="journal article" date="2019" name="Int. J. Syst. Evol. Microbiol.">
        <title>The Global Catalogue of Microorganisms (GCM) 10K type strain sequencing project: providing services to taxonomists for standard genome sequencing and annotation.</title>
        <authorList>
            <consortium name="The Broad Institute Genomics Platform"/>
            <consortium name="The Broad Institute Genome Sequencing Center for Infectious Disease"/>
            <person name="Wu L."/>
            <person name="Ma J."/>
        </authorList>
    </citation>
    <scope>NUCLEOTIDE SEQUENCE [LARGE SCALE GENOMIC DNA]</scope>
    <source>
        <strain evidence="2">JCM 17919</strain>
    </source>
</reference>
<sequence length="100" mass="10894">MLSKNDLAKLYDTVLSIPGMADTVKVDLRMPRKNVLLLSKVIQRGLAPDGEEVKGTGVLDLIAPETLQELAAFSSELLQKAGLHEMNEKLDAFRESDGKG</sequence>
<accession>A0ABP8HMW6</accession>
<name>A0ABP8HMW6_9BACT</name>
<comment type="caution">
    <text evidence="1">The sequence shown here is derived from an EMBL/GenBank/DDBJ whole genome shotgun (WGS) entry which is preliminary data.</text>
</comment>
<protein>
    <submittedName>
        <fullName evidence="1">Uncharacterized protein</fullName>
    </submittedName>
</protein>
<dbReference type="RefSeq" id="WP_345257601.1">
    <property type="nucleotide sequence ID" value="NZ_BAABGY010000014.1"/>
</dbReference>
<proteinExistence type="predicted"/>
<dbReference type="Proteomes" id="UP001501725">
    <property type="component" value="Unassembled WGS sequence"/>
</dbReference>
<evidence type="ECO:0000313" key="1">
    <source>
        <dbReference type="EMBL" id="GAA4341131.1"/>
    </source>
</evidence>